<gene>
    <name evidence="1" type="ORF">DPMN_074760</name>
</gene>
<organism evidence="1 2">
    <name type="scientific">Dreissena polymorpha</name>
    <name type="common">Zebra mussel</name>
    <name type="synonym">Mytilus polymorpha</name>
    <dbReference type="NCBI Taxonomy" id="45954"/>
    <lineage>
        <taxon>Eukaryota</taxon>
        <taxon>Metazoa</taxon>
        <taxon>Spiralia</taxon>
        <taxon>Lophotrochozoa</taxon>
        <taxon>Mollusca</taxon>
        <taxon>Bivalvia</taxon>
        <taxon>Autobranchia</taxon>
        <taxon>Heteroconchia</taxon>
        <taxon>Euheterodonta</taxon>
        <taxon>Imparidentia</taxon>
        <taxon>Neoheterodontei</taxon>
        <taxon>Myida</taxon>
        <taxon>Dreissenoidea</taxon>
        <taxon>Dreissenidae</taxon>
        <taxon>Dreissena</taxon>
    </lineage>
</organism>
<dbReference type="AlphaFoldDB" id="A0A9D4BNQ3"/>
<protein>
    <submittedName>
        <fullName evidence="1">Uncharacterized protein</fullName>
    </submittedName>
</protein>
<keyword evidence="2" id="KW-1185">Reference proteome</keyword>
<evidence type="ECO:0000313" key="2">
    <source>
        <dbReference type="Proteomes" id="UP000828390"/>
    </source>
</evidence>
<name>A0A9D4BNQ3_DREPO</name>
<proteinExistence type="predicted"/>
<accession>A0A9D4BNQ3</accession>
<sequence length="86" mass="9063">MSATSFATTQTEIVPSETQSFTVESSAQIVSSLLSTLTSSEDSTTQSIATSAISITSLFTPTTSIPESLTSSYTYFDTTECLLNSV</sequence>
<comment type="caution">
    <text evidence="1">The sequence shown here is derived from an EMBL/GenBank/DDBJ whole genome shotgun (WGS) entry which is preliminary data.</text>
</comment>
<reference evidence="1" key="2">
    <citation type="submission" date="2020-11" db="EMBL/GenBank/DDBJ databases">
        <authorList>
            <person name="McCartney M.A."/>
            <person name="Auch B."/>
            <person name="Kono T."/>
            <person name="Mallez S."/>
            <person name="Becker A."/>
            <person name="Gohl D.M."/>
            <person name="Silverstein K.A.T."/>
            <person name="Koren S."/>
            <person name="Bechman K.B."/>
            <person name="Herman A."/>
            <person name="Abrahante J.E."/>
            <person name="Garbe J."/>
        </authorList>
    </citation>
    <scope>NUCLEOTIDE SEQUENCE</scope>
    <source>
        <strain evidence="1">Duluth1</strain>
        <tissue evidence="1">Whole animal</tissue>
    </source>
</reference>
<dbReference type="Proteomes" id="UP000828390">
    <property type="component" value="Unassembled WGS sequence"/>
</dbReference>
<dbReference type="EMBL" id="JAIWYP010000015">
    <property type="protein sequence ID" value="KAH3699797.1"/>
    <property type="molecule type" value="Genomic_DNA"/>
</dbReference>
<evidence type="ECO:0000313" key="1">
    <source>
        <dbReference type="EMBL" id="KAH3699797.1"/>
    </source>
</evidence>
<reference evidence="1" key="1">
    <citation type="journal article" date="2019" name="bioRxiv">
        <title>The Genome of the Zebra Mussel, Dreissena polymorpha: A Resource for Invasive Species Research.</title>
        <authorList>
            <person name="McCartney M.A."/>
            <person name="Auch B."/>
            <person name="Kono T."/>
            <person name="Mallez S."/>
            <person name="Zhang Y."/>
            <person name="Obille A."/>
            <person name="Becker A."/>
            <person name="Abrahante J.E."/>
            <person name="Garbe J."/>
            <person name="Badalamenti J.P."/>
            <person name="Herman A."/>
            <person name="Mangelson H."/>
            <person name="Liachko I."/>
            <person name="Sullivan S."/>
            <person name="Sone E.D."/>
            <person name="Koren S."/>
            <person name="Silverstein K.A.T."/>
            <person name="Beckman K.B."/>
            <person name="Gohl D.M."/>
        </authorList>
    </citation>
    <scope>NUCLEOTIDE SEQUENCE</scope>
    <source>
        <strain evidence="1">Duluth1</strain>
        <tissue evidence="1">Whole animal</tissue>
    </source>
</reference>